<evidence type="ECO:0000256" key="1">
    <source>
        <dbReference type="SAM" id="MobiDB-lite"/>
    </source>
</evidence>
<evidence type="ECO:0000313" key="2">
    <source>
        <dbReference type="EMBL" id="GAA1983536.1"/>
    </source>
</evidence>
<dbReference type="Proteomes" id="UP001499854">
    <property type="component" value="Unassembled WGS sequence"/>
</dbReference>
<reference evidence="3" key="1">
    <citation type="journal article" date="2019" name="Int. J. Syst. Evol. Microbiol.">
        <title>The Global Catalogue of Microorganisms (GCM) 10K type strain sequencing project: providing services to taxonomists for standard genome sequencing and annotation.</title>
        <authorList>
            <consortium name="The Broad Institute Genomics Platform"/>
            <consortium name="The Broad Institute Genome Sequencing Center for Infectious Disease"/>
            <person name="Wu L."/>
            <person name="Ma J."/>
        </authorList>
    </citation>
    <scope>NUCLEOTIDE SEQUENCE [LARGE SCALE GENOMIC DNA]</scope>
    <source>
        <strain evidence="3">JCM 16013</strain>
    </source>
</reference>
<comment type="caution">
    <text evidence="2">The sequence shown here is derived from an EMBL/GenBank/DDBJ whole genome shotgun (WGS) entry which is preliminary data.</text>
</comment>
<evidence type="ECO:0000313" key="3">
    <source>
        <dbReference type="Proteomes" id="UP001499854"/>
    </source>
</evidence>
<feature type="region of interest" description="Disordered" evidence="1">
    <location>
        <begin position="38"/>
        <end position="64"/>
    </location>
</feature>
<sequence length="64" mass="6165">MAFGGVADAGVVSVPAAARVATATVAAAAIALERRAAGNGDLTGGASNQAGRTGTGRRVRNEVK</sequence>
<keyword evidence="3" id="KW-1185">Reference proteome</keyword>
<accession>A0ABP5DNP5</accession>
<organism evidence="2 3">
    <name type="scientific">Catenulispora subtropica</name>
    <dbReference type="NCBI Taxonomy" id="450798"/>
    <lineage>
        <taxon>Bacteria</taxon>
        <taxon>Bacillati</taxon>
        <taxon>Actinomycetota</taxon>
        <taxon>Actinomycetes</taxon>
        <taxon>Catenulisporales</taxon>
        <taxon>Catenulisporaceae</taxon>
        <taxon>Catenulispora</taxon>
    </lineage>
</organism>
<proteinExistence type="predicted"/>
<dbReference type="EMBL" id="BAAAQM010000031">
    <property type="protein sequence ID" value="GAA1983536.1"/>
    <property type="molecule type" value="Genomic_DNA"/>
</dbReference>
<name>A0ABP5DNP5_9ACTN</name>
<gene>
    <name evidence="2" type="ORF">GCM10009838_51610</name>
</gene>
<protein>
    <submittedName>
        <fullName evidence="2">Uncharacterized protein</fullName>
    </submittedName>
</protein>